<accession>A0AAW7Y3X9</accession>
<protein>
    <submittedName>
        <fullName evidence="2">O-antigen polymerase</fullName>
    </submittedName>
</protein>
<feature type="transmembrane region" description="Helical" evidence="1">
    <location>
        <begin position="5"/>
        <end position="22"/>
    </location>
</feature>
<feature type="transmembrane region" description="Helical" evidence="1">
    <location>
        <begin position="52"/>
        <end position="71"/>
    </location>
</feature>
<evidence type="ECO:0000313" key="2">
    <source>
        <dbReference type="EMBL" id="MDO6542471.1"/>
    </source>
</evidence>
<evidence type="ECO:0000313" key="3">
    <source>
        <dbReference type="Proteomes" id="UP001170624"/>
    </source>
</evidence>
<dbReference type="InterPro" id="IPR029468">
    <property type="entry name" value="O-ag_pol_Wzy"/>
</dbReference>
<comment type="caution">
    <text evidence="2">The sequence shown here is derived from an EMBL/GenBank/DDBJ whole genome shotgun (WGS) entry which is preliminary data.</text>
</comment>
<feature type="transmembrane region" description="Helical" evidence="1">
    <location>
        <begin position="97"/>
        <end position="116"/>
    </location>
</feature>
<feature type="transmembrane region" description="Helical" evidence="1">
    <location>
        <begin position="413"/>
        <end position="431"/>
    </location>
</feature>
<feature type="transmembrane region" description="Helical" evidence="1">
    <location>
        <begin position="388"/>
        <end position="407"/>
    </location>
</feature>
<feature type="transmembrane region" description="Helical" evidence="1">
    <location>
        <begin position="28"/>
        <end position="45"/>
    </location>
</feature>
<proteinExistence type="predicted"/>
<evidence type="ECO:0000256" key="1">
    <source>
        <dbReference type="SAM" id="Phobius"/>
    </source>
</evidence>
<keyword evidence="1" id="KW-1133">Transmembrane helix</keyword>
<sequence length="439" mass="50231">MAIKSALSFFIIFTLFCMLPYIQESVSIIYFTLFLVVLYLHFLGYKLGDPQVLILMGVIFFNARPFLDVVFDSETFGDTHGFFKSGSFDVEHIGGSIIYIKLSIMAFLIGMFRLDSNAEQINNSIFLYHTKSYYKEFFVFLLIPTILACSSLIFLCTLNGGYAYFNSGSTLVSILRRFIPLLTVCMTLNLIFYKEKFITYILITICLSISILIGARLIGLMPIICLMVFCSFKHKDKYNKYFPIIALCLVMFTVLVNFFRAGNVIGTDVDYMFFVKFFLNEISFTSNLIPMAFEYTEVNGFTYGINYLGAIAATVPKLAFWMTVSDGTYSFSSALGMFYDPVAISKGLGLNGSMLGESYFSFGYFGLIVIFFISFSLRWLFNKTTSNIIWLYFILSASPYLLTMFIFESTIVTRGIVYYSLIPIFVFFVFIRKFSRVKK</sequence>
<dbReference type="EMBL" id="JAUOPU010000006">
    <property type="protein sequence ID" value="MDO6542471.1"/>
    <property type="molecule type" value="Genomic_DNA"/>
</dbReference>
<dbReference type="Pfam" id="PF14296">
    <property type="entry name" value="O-ag_pol_Wzy"/>
    <property type="match status" value="1"/>
</dbReference>
<feature type="transmembrane region" description="Helical" evidence="1">
    <location>
        <begin position="359"/>
        <end position="381"/>
    </location>
</feature>
<feature type="transmembrane region" description="Helical" evidence="1">
    <location>
        <begin position="241"/>
        <end position="259"/>
    </location>
</feature>
<name>A0AAW7Y3X9_9GAMM</name>
<feature type="transmembrane region" description="Helical" evidence="1">
    <location>
        <begin position="200"/>
        <end position="229"/>
    </location>
</feature>
<reference evidence="2" key="1">
    <citation type="submission" date="2023-07" db="EMBL/GenBank/DDBJ databases">
        <title>Genome content predicts the carbon catabolic preferences of heterotrophic bacteria.</title>
        <authorList>
            <person name="Gralka M."/>
        </authorList>
    </citation>
    <scope>NUCLEOTIDE SEQUENCE</scope>
    <source>
        <strain evidence="2">G2M05</strain>
    </source>
</reference>
<dbReference type="RefSeq" id="WP_303498951.1">
    <property type="nucleotide sequence ID" value="NZ_JAUOPU010000006.1"/>
</dbReference>
<keyword evidence="1" id="KW-0472">Membrane</keyword>
<organism evidence="2 3">
    <name type="scientific">Photobacterium sanguinicancri</name>
    <dbReference type="NCBI Taxonomy" id="875932"/>
    <lineage>
        <taxon>Bacteria</taxon>
        <taxon>Pseudomonadati</taxon>
        <taxon>Pseudomonadota</taxon>
        <taxon>Gammaproteobacteria</taxon>
        <taxon>Vibrionales</taxon>
        <taxon>Vibrionaceae</taxon>
        <taxon>Photobacterium</taxon>
    </lineage>
</organism>
<feature type="transmembrane region" description="Helical" evidence="1">
    <location>
        <begin position="174"/>
        <end position="193"/>
    </location>
</feature>
<feature type="transmembrane region" description="Helical" evidence="1">
    <location>
        <begin position="137"/>
        <end position="162"/>
    </location>
</feature>
<gene>
    <name evidence="2" type="ORF">Q4568_08000</name>
</gene>
<dbReference type="AlphaFoldDB" id="A0AAW7Y3X9"/>
<dbReference type="Proteomes" id="UP001170624">
    <property type="component" value="Unassembled WGS sequence"/>
</dbReference>
<keyword evidence="1" id="KW-0812">Transmembrane</keyword>